<organism evidence="2 3">
    <name type="scientific">Streptococcus macedonicus</name>
    <name type="common">Streptococcus gallolyticus macedonicus</name>
    <dbReference type="NCBI Taxonomy" id="59310"/>
    <lineage>
        <taxon>Bacteria</taxon>
        <taxon>Bacillati</taxon>
        <taxon>Bacillota</taxon>
        <taxon>Bacilli</taxon>
        <taxon>Lactobacillales</taxon>
        <taxon>Streptococcaceae</taxon>
        <taxon>Streptococcus</taxon>
    </lineage>
</organism>
<evidence type="ECO:0000313" key="4">
    <source>
        <dbReference type="Proteomes" id="UP001209889"/>
    </source>
</evidence>
<dbReference type="EMBL" id="JAPHJC010000006">
    <property type="protein sequence ID" value="MCW8677397.1"/>
    <property type="molecule type" value="Genomic_DNA"/>
</dbReference>
<dbReference type="Proteomes" id="UP001209889">
    <property type="component" value="Unassembled WGS sequence"/>
</dbReference>
<gene>
    <name evidence="2" type="ORF">OQG81_04490</name>
    <name evidence="1" type="ORF">OQH01_02335</name>
</gene>
<reference evidence="1" key="3">
    <citation type="submission" date="2024-05" db="EMBL/GenBank/DDBJ databases">
        <title>Streptococcus macedonicus and Acinetobacter baumannii: co-inhabitants of the cheese production environment.</title>
        <authorList>
            <person name="Johnson J."/>
            <person name="Curtin C."/>
            <person name="Waite-Cusic J."/>
        </authorList>
    </citation>
    <scope>NUCLEOTIDE SEQUENCE</scope>
    <source>
        <strain evidence="1">E28</strain>
    </source>
</reference>
<evidence type="ECO:0000313" key="3">
    <source>
        <dbReference type="Proteomes" id="UP001156410"/>
    </source>
</evidence>
<reference evidence="2" key="2">
    <citation type="submission" date="2022-11" db="EMBL/GenBank/DDBJ databases">
        <authorList>
            <person name="Johnson J.D."/>
        </authorList>
    </citation>
    <scope>NUCLEOTIDE SEQUENCE</scope>
    <source>
        <strain evidence="1">E28</strain>
        <strain evidence="2">E37</strain>
    </source>
</reference>
<dbReference type="GeneID" id="93936235"/>
<name>A0AA47FG65_STRMC</name>
<evidence type="ECO:0000313" key="2">
    <source>
        <dbReference type="EMBL" id="WAK64099.1"/>
    </source>
</evidence>
<sequence>MIKTERLSIRFIAEDDWNALKDIWVDFSQSPYAQYDAPHTIDDI</sequence>
<dbReference type="AlphaFoldDB" id="A0AA47FG65"/>
<reference evidence="2" key="1">
    <citation type="submission" date="2022-11" db="EMBL/GenBank/DDBJ databases">
        <title>Streptococcus macedonicus and Acinetobacter baumannii: co-inhabitants of the cheese production environment.</title>
        <authorList>
            <person name="Johnson J."/>
        </authorList>
    </citation>
    <scope>NUCLEOTIDE SEQUENCE</scope>
    <source>
        <strain evidence="2">E37</strain>
    </source>
</reference>
<proteinExistence type="predicted"/>
<dbReference type="EMBL" id="CP113440">
    <property type="protein sequence ID" value="WAK64099.1"/>
    <property type="molecule type" value="Genomic_DNA"/>
</dbReference>
<dbReference type="RefSeq" id="WP_257235419.1">
    <property type="nucleotide sequence ID" value="NZ_CP113440.1"/>
</dbReference>
<protein>
    <submittedName>
        <fullName evidence="2">Uncharacterized protein</fullName>
    </submittedName>
</protein>
<dbReference type="Proteomes" id="UP001156410">
    <property type="component" value="Chromosome"/>
</dbReference>
<accession>A0AA47FG65</accession>
<keyword evidence="4" id="KW-1185">Reference proteome</keyword>
<evidence type="ECO:0000313" key="1">
    <source>
        <dbReference type="EMBL" id="MCW8677397.1"/>
    </source>
</evidence>